<evidence type="ECO:0000256" key="3">
    <source>
        <dbReference type="ARBA" id="ARBA00022562"/>
    </source>
</evidence>
<name>A0A2D2AM98_9PAPI</name>
<proteinExistence type="inferred from homology"/>
<evidence type="ECO:0000256" key="14">
    <source>
        <dbReference type="ARBA" id="ARBA00023280"/>
    </source>
</evidence>
<dbReference type="GO" id="GO:0052170">
    <property type="term" value="P:symbiont-mediated suppression of host innate immune response"/>
    <property type="evidence" value="ECO:0007669"/>
    <property type="project" value="UniProtKB-KW"/>
</dbReference>
<keyword evidence="9 16" id="KW-0805">Transcription regulation</keyword>
<accession>A0A2D2AM98</accession>
<evidence type="ECO:0000256" key="2">
    <source>
        <dbReference type="ARBA" id="ARBA00022518"/>
    </source>
</evidence>
<keyword evidence="14 16" id="KW-0899">Viral immunoevasion</keyword>
<dbReference type="InterPro" id="IPR001334">
    <property type="entry name" value="E6"/>
</dbReference>
<dbReference type="GO" id="GO:0039502">
    <property type="term" value="P:symbiont-mediated suppression of host type I interferon-mediated signaling pathway"/>
    <property type="evidence" value="ECO:0007669"/>
    <property type="project" value="UniProtKB-UniRule"/>
</dbReference>
<evidence type="ECO:0000256" key="12">
    <source>
        <dbReference type="ARBA" id="ARBA00023163"/>
    </source>
</evidence>
<evidence type="ECO:0000256" key="4">
    <source>
        <dbReference type="ARBA" id="ARBA00022581"/>
    </source>
</evidence>
<keyword evidence="5 16" id="KW-1090">Inhibition of host innate immune response by virus</keyword>
<gene>
    <name evidence="16 18" type="primary">E6</name>
</gene>
<feature type="zinc finger region" evidence="16">
    <location>
        <begin position="28"/>
        <end position="64"/>
    </location>
</feature>
<keyword evidence="15 16" id="KW-1119">Modulation of host cell apoptosis by virus</keyword>
<dbReference type="Gene3D" id="3.30.240.40">
    <property type="entry name" value="E6 early regulatory protein"/>
    <property type="match status" value="2"/>
</dbReference>
<reference evidence="18" key="1">
    <citation type="journal article" date="2018" name="MSphere">
        <title>Metagenomic Discovery of 83 New Human Papillomavirus Types in Patients with Immunodeficiency.</title>
        <authorList>
            <person name="Pastrana D.V."/>
            <person name="Peretti A."/>
            <person name="Welch N.L."/>
            <person name="Borgogna C."/>
            <person name="Olivero C."/>
            <person name="Badolato R."/>
            <person name="Notarangelo L.D."/>
            <person name="Gariglio M."/>
            <person name="FitzGerald P.C."/>
            <person name="McIntosh C.E."/>
            <person name="Reeves J."/>
            <person name="Starrett G.J."/>
            <person name="Bliskovsky V."/>
            <person name="Velez D."/>
            <person name="Brownell I."/>
            <person name="Yarchoan R."/>
            <person name="Wyvill K.M."/>
            <person name="Uldrick T.S."/>
            <person name="Maldarelli F."/>
            <person name="Lisco A."/>
            <person name="Sereti I."/>
            <person name="Gonzalez C.M."/>
            <person name="Androphy E.J."/>
            <person name="McBride A.A."/>
            <person name="Van Doorslaer K."/>
            <person name="Garcia F."/>
            <person name="Dvoretzky I."/>
            <person name="Liu J.S."/>
            <person name="Han J."/>
            <person name="Murphy P.M."/>
            <person name="McDermott D.H."/>
            <person name="Buck C.B."/>
        </authorList>
    </citation>
    <scope>NUCLEOTIDE SEQUENCE</scope>
    <source>
        <strain evidence="18">Gamma24_EV06c107</strain>
    </source>
</reference>
<evidence type="ECO:0000256" key="15">
    <source>
        <dbReference type="ARBA" id="ARBA00023323"/>
    </source>
</evidence>
<dbReference type="HAMAP" id="MF_04006">
    <property type="entry name" value="HPV_E6"/>
    <property type="match status" value="1"/>
</dbReference>
<sequence length="147" mass="17090">MESLLYPLCVDEYCNYFGVNPCDLTLPCIFCKVQISSLQLATFNERRLSLVWRGDRCFAACINCINRVAEIERLRYFQCTLKGEYIEYFTQQPLQDLIIRCLYCMGLLTNEEKIDVIASGLNFYLVRGYWKGVCYNCSYNAGGNSHY</sequence>
<dbReference type="Proteomes" id="UP000290324">
    <property type="component" value="Segment"/>
</dbReference>
<feature type="zinc finger region" evidence="16">
    <location>
        <begin position="101"/>
        <end position="137"/>
    </location>
</feature>
<evidence type="ECO:0000256" key="8">
    <source>
        <dbReference type="ARBA" id="ARBA00022833"/>
    </source>
</evidence>
<comment type="subunit">
    <text evidence="16">Forms homodimers. Interacts with ubiquitin-protein ligase UBE3A/E6-AP; this interaction stimulates UBE3A ubiquitin activity. Interacts with host BAK1.</text>
</comment>
<evidence type="ECO:0000256" key="17">
    <source>
        <dbReference type="RuleBase" id="RU363123"/>
    </source>
</evidence>
<evidence type="ECO:0000256" key="10">
    <source>
        <dbReference type="ARBA" id="ARBA00023125"/>
    </source>
</evidence>
<dbReference type="InterPro" id="IPR038575">
    <property type="entry name" value="E6_sf"/>
</dbReference>
<comment type="similarity">
    <text evidence="1 16 17">Belongs to the papillomaviridae E6 protein family.</text>
</comment>
<keyword evidence="7 16" id="KW-0863">Zinc-finger</keyword>
<keyword evidence="3 16" id="KW-1048">Host nucleus</keyword>
<evidence type="ECO:0000256" key="11">
    <source>
        <dbReference type="ARBA" id="ARBA00023159"/>
    </source>
</evidence>
<dbReference type="GO" id="GO:0042025">
    <property type="term" value="C:host cell nucleus"/>
    <property type="evidence" value="ECO:0007669"/>
    <property type="project" value="UniProtKB-SubCell"/>
</dbReference>
<keyword evidence="4 16" id="KW-0945">Host-virus interaction</keyword>
<dbReference type="SUPFAM" id="SSF161229">
    <property type="entry name" value="E6 C-terminal domain-like"/>
    <property type="match status" value="2"/>
</dbReference>
<evidence type="ECO:0000256" key="5">
    <source>
        <dbReference type="ARBA" id="ARBA00022632"/>
    </source>
</evidence>
<dbReference type="Pfam" id="PF00518">
    <property type="entry name" value="E6"/>
    <property type="match status" value="1"/>
</dbReference>
<dbReference type="GO" id="GO:0003677">
    <property type="term" value="F:DNA binding"/>
    <property type="evidence" value="ECO:0007669"/>
    <property type="project" value="UniProtKB-UniRule"/>
</dbReference>
<dbReference type="GO" id="GO:0006351">
    <property type="term" value="P:DNA-templated transcription"/>
    <property type="evidence" value="ECO:0007669"/>
    <property type="project" value="UniProtKB-UniRule"/>
</dbReference>
<keyword evidence="12 16" id="KW-0804">Transcription</keyword>
<comment type="subcellular location">
    <subcellularLocation>
        <location evidence="16 17">Host cytoplasm</location>
    </subcellularLocation>
    <subcellularLocation>
        <location evidence="16 17">Host nucleus</location>
    </subcellularLocation>
</comment>
<evidence type="ECO:0000256" key="13">
    <source>
        <dbReference type="ARBA" id="ARBA00023200"/>
    </source>
</evidence>
<dbReference type="GO" id="GO:0008270">
    <property type="term" value="F:zinc ion binding"/>
    <property type="evidence" value="ECO:0007669"/>
    <property type="project" value="UniProtKB-KW"/>
</dbReference>
<evidence type="ECO:0000256" key="9">
    <source>
        <dbReference type="ARBA" id="ARBA00023015"/>
    </source>
</evidence>
<evidence type="ECO:0000256" key="16">
    <source>
        <dbReference type="HAMAP-Rule" id="MF_04006"/>
    </source>
</evidence>
<keyword evidence="8 16" id="KW-0862">Zinc</keyword>
<keyword evidence="2 16" id="KW-0244">Early protein</keyword>
<evidence type="ECO:0000256" key="1">
    <source>
        <dbReference type="ARBA" id="ARBA00006346"/>
    </source>
</evidence>
<evidence type="ECO:0000313" key="18">
    <source>
        <dbReference type="EMBL" id="ATQ38567.1"/>
    </source>
</evidence>
<keyword evidence="6 16" id="KW-0479">Metal-binding</keyword>
<organism evidence="18">
    <name type="scientific">Gammapapillomavirus 24</name>
    <dbReference type="NCBI Taxonomy" id="1961681"/>
    <lineage>
        <taxon>Viruses</taxon>
        <taxon>Monodnaviria</taxon>
        <taxon>Shotokuvirae</taxon>
        <taxon>Cossaviricota</taxon>
        <taxon>Papovaviricetes</taxon>
        <taxon>Zurhausenvirales</taxon>
        <taxon>Papillomaviridae</taxon>
        <taxon>Firstpapillomavirinae</taxon>
        <taxon>Gammapapillomavirus</taxon>
    </lineage>
</organism>
<protein>
    <recommendedName>
        <fullName evidence="16 17">Protein E6</fullName>
    </recommendedName>
</protein>
<comment type="function">
    <text evidence="16">Plays a major role in the induction and maintenance of cellular transformation. E6 associates with host UBE3A/E6-AP ubiquitin-protein ligase and modulates its activity. Protects host keratinocytes from apoptosis by mediating the degradation of host BAK1. May also inhibit host immune response.</text>
</comment>
<dbReference type="GO" id="GO:0006355">
    <property type="term" value="P:regulation of DNA-templated transcription"/>
    <property type="evidence" value="ECO:0007669"/>
    <property type="project" value="UniProtKB-UniRule"/>
</dbReference>
<dbReference type="EMBL" id="MF588747">
    <property type="protein sequence ID" value="ATQ38567.1"/>
    <property type="molecule type" value="Genomic_DNA"/>
</dbReference>
<keyword evidence="10 16" id="KW-0238">DNA-binding</keyword>
<comment type="caution">
    <text evidence="16">Lacks conserved residue(s) required for the propagation of feature annotation.</text>
</comment>
<evidence type="ECO:0000256" key="7">
    <source>
        <dbReference type="ARBA" id="ARBA00022771"/>
    </source>
</evidence>
<dbReference type="GO" id="GO:0039648">
    <property type="term" value="P:symbiont-mediated perturbation of host ubiquitin-like protein modification"/>
    <property type="evidence" value="ECO:0007669"/>
    <property type="project" value="UniProtKB-UniRule"/>
</dbReference>
<dbReference type="GO" id="GO:0030430">
    <property type="term" value="C:host cell cytoplasm"/>
    <property type="evidence" value="ECO:0007669"/>
    <property type="project" value="UniProtKB-SubCell"/>
</dbReference>
<keyword evidence="13 16" id="KW-1035">Host cytoplasm</keyword>
<dbReference type="GO" id="GO:0052150">
    <property type="term" value="P:symbiont-mediated perturbation of host apoptosis"/>
    <property type="evidence" value="ECO:0007669"/>
    <property type="project" value="UniProtKB-KW"/>
</dbReference>
<evidence type="ECO:0000256" key="6">
    <source>
        <dbReference type="ARBA" id="ARBA00022723"/>
    </source>
</evidence>
<keyword evidence="11 16" id="KW-0010">Activator</keyword>